<reference evidence="3 4" key="1">
    <citation type="submission" date="2020-06" db="EMBL/GenBank/DDBJ databases">
        <title>Genomic analysis of Salicibibacter sp. NKC21-4.</title>
        <authorList>
            <person name="Oh Y.J."/>
        </authorList>
    </citation>
    <scope>NUCLEOTIDE SEQUENCE [LARGE SCALE GENOMIC DNA]</scope>
    <source>
        <strain evidence="3 4">NKC21-4</strain>
    </source>
</reference>
<dbReference type="SUPFAM" id="SSF53335">
    <property type="entry name" value="S-adenosyl-L-methionine-dependent methyltransferases"/>
    <property type="match status" value="1"/>
</dbReference>
<keyword evidence="3" id="KW-0489">Methyltransferase</keyword>
<name>A0A7T6ZA27_9BACI</name>
<accession>A0A7T6ZA27</accession>
<dbReference type="Gene3D" id="3.40.50.150">
    <property type="entry name" value="Vaccinia Virus protein VP39"/>
    <property type="match status" value="1"/>
</dbReference>
<evidence type="ECO:0000313" key="4">
    <source>
        <dbReference type="Proteomes" id="UP000595349"/>
    </source>
</evidence>
<keyword evidence="1 3" id="KW-0808">Transferase</keyword>
<feature type="domain" description="Methyltransferase" evidence="2">
    <location>
        <begin position="40"/>
        <end position="136"/>
    </location>
</feature>
<evidence type="ECO:0000256" key="1">
    <source>
        <dbReference type="ARBA" id="ARBA00022679"/>
    </source>
</evidence>
<evidence type="ECO:0000313" key="3">
    <source>
        <dbReference type="EMBL" id="QQK79659.1"/>
    </source>
</evidence>
<dbReference type="GO" id="GO:0032259">
    <property type="term" value="P:methylation"/>
    <property type="evidence" value="ECO:0007669"/>
    <property type="project" value="UniProtKB-KW"/>
</dbReference>
<sequence length="249" mass="28353">MYGNGARLYDYLMEDEAPYRQWLAWTLTHLEGMNVSAPAIADVGCGTGTLMSMLLTRGYDVQGIDDSQEMLAVADEKIRAHNNIAPHLRRQHMSYLQLEKQVDVIIVFCDALNYLADETEVKQAFRAFYDHLTPGGRLLFDVHSFSSMQHHFPGRTYGDAGTDVSMILNSFSDDDVPGAVEHEMTFFERLSNGDYRRFDELHRQRTFSVADYEQWLQASGFEQIEITADFTKQPPQADSERICFSAGKP</sequence>
<dbReference type="KEGG" id="scib:HUG20_07045"/>
<protein>
    <submittedName>
        <fullName evidence="3">Class I SAM-dependent methyltransferase</fullName>
    </submittedName>
</protein>
<dbReference type="PANTHER" id="PTHR43861">
    <property type="entry name" value="TRANS-ACONITATE 2-METHYLTRANSFERASE-RELATED"/>
    <property type="match status" value="1"/>
</dbReference>
<dbReference type="RefSeq" id="WP_200089592.1">
    <property type="nucleotide sequence ID" value="NZ_CP054706.1"/>
</dbReference>
<keyword evidence="4" id="KW-1185">Reference proteome</keyword>
<organism evidence="3 4">
    <name type="scientific">Salicibibacter cibi</name>
    <dbReference type="NCBI Taxonomy" id="2743001"/>
    <lineage>
        <taxon>Bacteria</taxon>
        <taxon>Bacillati</taxon>
        <taxon>Bacillota</taxon>
        <taxon>Bacilli</taxon>
        <taxon>Bacillales</taxon>
        <taxon>Bacillaceae</taxon>
        <taxon>Salicibibacter</taxon>
    </lineage>
</organism>
<evidence type="ECO:0000259" key="2">
    <source>
        <dbReference type="Pfam" id="PF13649"/>
    </source>
</evidence>
<gene>
    <name evidence="3" type="ORF">HUG20_07045</name>
</gene>
<proteinExistence type="predicted"/>
<dbReference type="InterPro" id="IPR029063">
    <property type="entry name" value="SAM-dependent_MTases_sf"/>
</dbReference>
<dbReference type="AlphaFoldDB" id="A0A7T6ZA27"/>
<dbReference type="Pfam" id="PF13649">
    <property type="entry name" value="Methyltransf_25"/>
    <property type="match status" value="1"/>
</dbReference>
<dbReference type="InterPro" id="IPR041698">
    <property type="entry name" value="Methyltransf_25"/>
</dbReference>
<dbReference type="Proteomes" id="UP000595349">
    <property type="component" value="Chromosome"/>
</dbReference>
<dbReference type="CDD" id="cd02440">
    <property type="entry name" value="AdoMet_MTases"/>
    <property type="match status" value="1"/>
</dbReference>
<dbReference type="GO" id="GO:0008168">
    <property type="term" value="F:methyltransferase activity"/>
    <property type="evidence" value="ECO:0007669"/>
    <property type="project" value="UniProtKB-KW"/>
</dbReference>
<dbReference type="Gene3D" id="2.20.25.110">
    <property type="entry name" value="S-adenosyl-L-methionine-dependent methyltransferases"/>
    <property type="match status" value="1"/>
</dbReference>
<dbReference type="EMBL" id="CP054706">
    <property type="protein sequence ID" value="QQK79659.1"/>
    <property type="molecule type" value="Genomic_DNA"/>
</dbReference>